<feature type="compositionally biased region" description="Low complexity" evidence="8">
    <location>
        <begin position="10"/>
        <end position="28"/>
    </location>
</feature>
<protein>
    <recommendedName>
        <fullName evidence="4 7">Peroxisomal membrane protein PEX14</fullName>
    </recommendedName>
    <alternativeName>
        <fullName evidence="5 7">Peroxin-14</fullName>
    </alternativeName>
</protein>
<dbReference type="GO" id="GO:0005778">
    <property type="term" value="C:peroxisomal membrane"/>
    <property type="evidence" value="ECO:0007669"/>
    <property type="project" value="UniProtKB-SubCell"/>
</dbReference>
<feature type="compositionally biased region" description="Low complexity" evidence="8">
    <location>
        <begin position="108"/>
        <end position="119"/>
    </location>
</feature>
<feature type="domain" description="Peroxisome membrane anchor protein Pex14p N-terminal" evidence="9">
    <location>
        <begin position="28"/>
        <end position="70"/>
    </location>
</feature>
<evidence type="ECO:0000256" key="4">
    <source>
        <dbReference type="ARBA" id="ARBA00029502"/>
    </source>
</evidence>
<evidence type="ECO:0000256" key="1">
    <source>
        <dbReference type="ARBA" id="ARBA00005443"/>
    </source>
</evidence>
<comment type="caution">
    <text evidence="10">The sequence shown here is derived from an EMBL/GenBank/DDBJ whole genome shotgun (WGS) entry which is preliminary data.</text>
</comment>
<evidence type="ECO:0000256" key="6">
    <source>
        <dbReference type="ARBA" id="ARBA00046271"/>
    </source>
</evidence>
<evidence type="ECO:0000313" key="10">
    <source>
        <dbReference type="EMBL" id="RWA08619.1"/>
    </source>
</evidence>
<feature type="region of interest" description="Disordered" evidence="8">
    <location>
        <begin position="251"/>
        <end position="278"/>
    </location>
</feature>
<feature type="compositionally biased region" description="Low complexity" evidence="8">
    <location>
        <begin position="439"/>
        <end position="451"/>
    </location>
</feature>
<feature type="compositionally biased region" description="Polar residues" evidence="8">
    <location>
        <begin position="356"/>
        <end position="370"/>
    </location>
</feature>
<keyword evidence="2" id="KW-0811">Translocation</keyword>
<feature type="region of interest" description="Disordered" evidence="8">
    <location>
        <begin position="1"/>
        <end position="142"/>
    </location>
</feature>
<proteinExistence type="inferred from homology"/>
<sequence length="508" mass="55186">MDDSKKSSIPAWQQANADADAASEPENATVEHARQFLDDETVKAAAPEEKRKFLKSKGLKDDQITELLDESREEGQPPTLAPTTEALATSEDVDKKTETHQDTEEVSSRSGDSSSLAVSPTTDSYSSATYPTTDSPPPIITYPEFLTKPQRPPPLITPSRLANILAVSGGVWALLYGISGLVVKPMADNLNEARSEYYHHVNGRLSQLVEKLEGIVSEVPYKNGKLLKSQNQGRAIDDNESVTSDPTELFHRDVGTQTSPPPSIVGANPGNKSEKPVDVQTDKLSTISASLRELTLMHTQRAESNADLRSAIGEIRDQMDKLAYPPIYDYSSGLVYGQSAGLDDEFKKAKDAIRSNAKTTASGPSIQAPTKRSYHESFPHNTAEISRRRRFKSCDLSNVGVVIETPPSPSTPSHLGRSAISTKRVKALAQHFEPTRSPSNFGSSSSTVESSPGRFATPVLPFADRIDLNIDELVKRLTRAILTSSGGVAEQSHDDGHPCLPPHREPNL</sequence>
<feature type="compositionally biased region" description="Low complexity" evidence="8">
    <location>
        <begin position="77"/>
        <end position="89"/>
    </location>
</feature>
<feature type="compositionally biased region" description="Basic and acidic residues" evidence="8">
    <location>
        <begin position="29"/>
        <end position="51"/>
    </location>
</feature>
<dbReference type="PANTHER" id="PTHR23058:SF5">
    <property type="entry name" value="PEROXISOMAL MEMBRANE PROTEIN PEX14"/>
    <property type="match status" value="1"/>
</dbReference>
<dbReference type="EMBL" id="RYZI01000191">
    <property type="protein sequence ID" value="RWA08619.1"/>
    <property type="molecule type" value="Genomic_DNA"/>
</dbReference>
<dbReference type="Gene3D" id="1.10.10.10">
    <property type="entry name" value="Winged helix-like DNA-binding domain superfamily/Winged helix DNA-binding domain"/>
    <property type="match status" value="1"/>
</dbReference>
<keyword evidence="3 7" id="KW-0576">Peroxisome</keyword>
<evidence type="ECO:0000313" key="11">
    <source>
        <dbReference type="Proteomes" id="UP000286045"/>
    </source>
</evidence>
<gene>
    <name evidence="10" type="ORF">EKO27_g6480</name>
</gene>
<feature type="compositionally biased region" description="Basic and acidic residues" evidence="8">
    <location>
        <begin position="491"/>
        <end position="508"/>
    </location>
</feature>
<evidence type="ECO:0000256" key="5">
    <source>
        <dbReference type="ARBA" id="ARBA00029691"/>
    </source>
</evidence>
<dbReference type="PANTHER" id="PTHR23058">
    <property type="entry name" value="PEROXISOMAL MEMBRANE PROTEIN PEX14"/>
    <property type="match status" value="1"/>
</dbReference>
<feature type="compositionally biased region" description="Basic and acidic residues" evidence="8">
    <location>
        <begin position="92"/>
        <end position="107"/>
    </location>
</feature>
<evidence type="ECO:0000256" key="3">
    <source>
        <dbReference type="ARBA" id="ARBA00023140"/>
    </source>
</evidence>
<keyword evidence="7" id="KW-0813">Transport</keyword>
<feature type="region of interest" description="Disordered" evidence="8">
    <location>
        <begin position="485"/>
        <end position="508"/>
    </location>
</feature>
<name>A0A439D2E8_9PEZI</name>
<keyword evidence="7" id="KW-0653">Protein transport</keyword>
<dbReference type="InterPro" id="IPR036388">
    <property type="entry name" value="WH-like_DNA-bd_sf"/>
</dbReference>
<dbReference type="InterPro" id="IPR025655">
    <property type="entry name" value="PEX14"/>
</dbReference>
<feature type="region of interest" description="Disordered" evidence="8">
    <location>
        <begin position="432"/>
        <end position="456"/>
    </location>
</feature>
<feature type="compositionally biased region" description="Basic and acidic residues" evidence="8">
    <location>
        <begin position="58"/>
        <end position="75"/>
    </location>
</feature>
<dbReference type="Pfam" id="PF04695">
    <property type="entry name" value="Pex14_N"/>
    <property type="match status" value="1"/>
</dbReference>
<evidence type="ECO:0000256" key="7">
    <source>
        <dbReference type="RuleBase" id="RU367032"/>
    </source>
</evidence>
<dbReference type="InterPro" id="IPR006785">
    <property type="entry name" value="Pex14_N"/>
</dbReference>
<dbReference type="GO" id="GO:0005102">
    <property type="term" value="F:signaling receptor binding"/>
    <property type="evidence" value="ECO:0007669"/>
    <property type="project" value="TreeGrafter"/>
</dbReference>
<dbReference type="GO" id="GO:1990429">
    <property type="term" value="C:peroxisomal importomer complex"/>
    <property type="evidence" value="ECO:0007669"/>
    <property type="project" value="TreeGrafter"/>
</dbReference>
<feature type="compositionally biased region" description="Polar residues" evidence="8">
    <location>
        <begin position="120"/>
        <end position="133"/>
    </location>
</feature>
<organism evidence="10 11">
    <name type="scientific">Xylaria grammica</name>
    <dbReference type="NCBI Taxonomy" id="363999"/>
    <lineage>
        <taxon>Eukaryota</taxon>
        <taxon>Fungi</taxon>
        <taxon>Dikarya</taxon>
        <taxon>Ascomycota</taxon>
        <taxon>Pezizomycotina</taxon>
        <taxon>Sordariomycetes</taxon>
        <taxon>Xylariomycetidae</taxon>
        <taxon>Xylariales</taxon>
        <taxon>Xylariaceae</taxon>
        <taxon>Xylaria</taxon>
    </lineage>
</organism>
<keyword evidence="7" id="KW-0472">Membrane</keyword>
<reference evidence="10 11" key="1">
    <citation type="submission" date="2018-12" db="EMBL/GenBank/DDBJ databases">
        <title>Draft genome sequence of Xylaria grammica IHI A82.</title>
        <authorList>
            <person name="Buettner E."/>
            <person name="Kellner H."/>
        </authorList>
    </citation>
    <scope>NUCLEOTIDE SEQUENCE [LARGE SCALE GENOMIC DNA]</scope>
    <source>
        <strain evidence="10 11">IHI A82</strain>
    </source>
</reference>
<dbReference type="GO" id="GO:0016560">
    <property type="term" value="P:protein import into peroxisome matrix, docking"/>
    <property type="evidence" value="ECO:0007669"/>
    <property type="project" value="UniProtKB-UniRule"/>
</dbReference>
<feature type="region of interest" description="Disordered" evidence="8">
    <location>
        <begin position="356"/>
        <end position="376"/>
    </location>
</feature>
<keyword evidence="11" id="KW-1185">Reference proteome</keyword>
<evidence type="ECO:0000256" key="2">
    <source>
        <dbReference type="ARBA" id="ARBA00023010"/>
    </source>
</evidence>
<comment type="similarity">
    <text evidence="1 7">Belongs to the peroxin-14 family.</text>
</comment>
<dbReference type="Proteomes" id="UP000286045">
    <property type="component" value="Unassembled WGS sequence"/>
</dbReference>
<evidence type="ECO:0000259" key="9">
    <source>
        <dbReference type="Pfam" id="PF04695"/>
    </source>
</evidence>
<dbReference type="AlphaFoldDB" id="A0A439D2E8"/>
<comment type="subcellular location">
    <subcellularLocation>
        <location evidence="6 7">Peroxisome membrane</location>
    </subcellularLocation>
</comment>
<comment type="function">
    <text evidence="7">Component of the PEX13-PEX14 docking complex, a translocon channel that specifically mediates the import of peroxisomal cargo proteins bound to PEX5 receptor. The PEX13-PEX14 docking complex forms a large import pore which can be opened to a diameter of about 9 nm. Mechanistically, PEX5 receptor along with cargo proteins associates with the PEX14 subunit of the PEX13-PEX14 docking complex in the cytosol, leading to the insertion of the receptor into the organelle membrane with the concomitant translocation of the cargo into the peroxisome matrix.</text>
</comment>
<accession>A0A439D2E8</accession>
<evidence type="ECO:0000256" key="8">
    <source>
        <dbReference type="SAM" id="MobiDB-lite"/>
    </source>
</evidence>